<dbReference type="Gene3D" id="2.60.300.12">
    <property type="entry name" value="HesB-like domain"/>
    <property type="match status" value="1"/>
</dbReference>
<dbReference type="GO" id="GO:0016226">
    <property type="term" value="P:iron-sulfur cluster assembly"/>
    <property type="evidence" value="ECO:0000318"/>
    <property type="project" value="GO_Central"/>
</dbReference>
<dbReference type="Proteomes" id="UP000001357">
    <property type="component" value="Unassembled WGS sequence"/>
</dbReference>
<dbReference type="GO" id="GO:0120510">
    <property type="term" value="C:mitochondrial [4Fe-4S] assembly complex"/>
    <property type="evidence" value="ECO:0007669"/>
    <property type="project" value="UniProtKB-ARBA"/>
</dbReference>
<keyword evidence="3" id="KW-0479">Metal-binding</keyword>
<evidence type="ECO:0000256" key="2">
    <source>
        <dbReference type="ARBA" id="ARBA00006718"/>
    </source>
</evidence>
<dbReference type="OMA" id="SFQIHNP"/>
<dbReference type="PANTHER" id="PTHR43011">
    <property type="entry name" value="IRON-SULFUR CLUSTER ASSEMBLY 2 HOMOLOG, MITOCHONDRIAL"/>
    <property type="match status" value="1"/>
</dbReference>
<evidence type="ECO:0000259" key="6">
    <source>
        <dbReference type="Pfam" id="PF01521"/>
    </source>
</evidence>
<keyword evidence="4" id="KW-0408">Iron</keyword>
<feature type="domain" description="Core" evidence="6">
    <location>
        <begin position="15"/>
        <end position="117"/>
    </location>
</feature>
<dbReference type="KEGG" id="mbr:MONBRDRAFT_22682"/>
<dbReference type="eggNOG" id="KOG1119">
    <property type="taxonomic scope" value="Eukaryota"/>
</dbReference>
<dbReference type="GO" id="GO:0051537">
    <property type="term" value="F:2 iron, 2 sulfur cluster binding"/>
    <property type="evidence" value="ECO:0000318"/>
    <property type="project" value="GO_Central"/>
</dbReference>
<comment type="similarity">
    <text evidence="2">Belongs to the HesB/IscA family.</text>
</comment>
<dbReference type="InterPro" id="IPR000361">
    <property type="entry name" value="ATAP_core_dom"/>
</dbReference>
<sequence>MPAAQATGSNDDDDILITPACVERIHHVNKTKNYDPPKRLRVEIASGGCSGFVYKLSFDNALEEDDVLFERDGAQVVVDETSLELIRGSKLDYVKELVGSSFAIVDNPQAETGCGCGTSFMRKGDV</sequence>
<comment type="subcellular location">
    <subcellularLocation>
        <location evidence="1">Mitochondrion</location>
    </subcellularLocation>
</comment>
<evidence type="ECO:0000313" key="8">
    <source>
        <dbReference type="Proteomes" id="UP000001357"/>
    </source>
</evidence>
<dbReference type="EMBL" id="CH991544">
    <property type="protein sequence ID" value="EDQ91974.1"/>
    <property type="molecule type" value="Genomic_DNA"/>
</dbReference>
<gene>
    <name evidence="7" type="ORF">MONBRDRAFT_22682</name>
</gene>
<dbReference type="PANTHER" id="PTHR43011:SF1">
    <property type="entry name" value="IRON-SULFUR CLUSTER ASSEMBLY 2 HOMOLOG, MITOCHONDRIAL"/>
    <property type="match status" value="1"/>
</dbReference>
<keyword evidence="5" id="KW-0496">Mitochondrion</keyword>
<dbReference type="GO" id="GO:0051604">
    <property type="term" value="P:protein maturation"/>
    <property type="evidence" value="ECO:0000318"/>
    <property type="project" value="GO_Central"/>
</dbReference>
<dbReference type="Pfam" id="PF01521">
    <property type="entry name" value="Fe-S_biosyn"/>
    <property type="match status" value="1"/>
</dbReference>
<dbReference type="RefSeq" id="XP_001743260.1">
    <property type="nucleotide sequence ID" value="XM_001743208.1"/>
</dbReference>
<dbReference type="GO" id="GO:0005506">
    <property type="term" value="F:iron ion binding"/>
    <property type="evidence" value="ECO:0000318"/>
    <property type="project" value="GO_Central"/>
</dbReference>
<evidence type="ECO:0000256" key="1">
    <source>
        <dbReference type="ARBA" id="ARBA00004173"/>
    </source>
</evidence>
<evidence type="ECO:0000313" key="7">
    <source>
        <dbReference type="EMBL" id="EDQ91974.1"/>
    </source>
</evidence>
<dbReference type="GO" id="GO:0051539">
    <property type="term" value="F:4 iron, 4 sulfur cluster binding"/>
    <property type="evidence" value="ECO:0000318"/>
    <property type="project" value="GO_Central"/>
</dbReference>
<dbReference type="STRING" id="81824.A9URR8"/>
<keyword evidence="8" id="KW-1185">Reference proteome</keyword>
<dbReference type="AlphaFoldDB" id="A9URR8"/>
<dbReference type="InterPro" id="IPR016092">
    <property type="entry name" value="ATAP"/>
</dbReference>
<dbReference type="FunFam" id="2.60.300.12:FF:000006">
    <property type="entry name" value="Iron-sulfur cluster assembly 2 mitochondrial"/>
    <property type="match status" value="1"/>
</dbReference>
<evidence type="ECO:0000256" key="3">
    <source>
        <dbReference type="ARBA" id="ARBA00022723"/>
    </source>
</evidence>
<dbReference type="FunCoup" id="A9URR8">
    <property type="interactions" value="705"/>
</dbReference>
<organism evidence="7 8">
    <name type="scientific">Monosiga brevicollis</name>
    <name type="common">Choanoflagellate</name>
    <dbReference type="NCBI Taxonomy" id="81824"/>
    <lineage>
        <taxon>Eukaryota</taxon>
        <taxon>Choanoflagellata</taxon>
        <taxon>Craspedida</taxon>
        <taxon>Salpingoecidae</taxon>
        <taxon>Monosiga</taxon>
    </lineage>
</organism>
<dbReference type="InterPro" id="IPR035903">
    <property type="entry name" value="HesB-like_dom_sf"/>
</dbReference>
<evidence type="ECO:0000256" key="5">
    <source>
        <dbReference type="ARBA" id="ARBA00023128"/>
    </source>
</evidence>
<dbReference type="GO" id="GO:0005739">
    <property type="term" value="C:mitochondrion"/>
    <property type="evidence" value="ECO:0000318"/>
    <property type="project" value="GO_Central"/>
</dbReference>
<accession>A9URR8</accession>
<dbReference type="InParanoid" id="A9URR8"/>
<dbReference type="GeneID" id="5888708"/>
<evidence type="ECO:0000256" key="4">
    <source>
        <dbReference type="ARBA" id="ARBA00023004"/>
    </source>
</evidence>
<dbReference type="SUPFAM" id="SSF89360">
    <property type="entry name" value="HesB-like domain"/>
    <property type="match status" value="1"/>
</dbReference>
<proteinExistence type="inferred from homology"/>
<name>A9URR8_MONBE</name>
<reference evidence="7 8" key="1">
    <citation type="journal article" date="2008" name="Nature">
        <title>The genome of the choanoflagellate Monosiga brevicollis and the origin of metazoans.</title>
        <authorList>
            <consortium name="JGI Sequencing"/>
            <person name="King N."/>
            <person name="Westbrook M.J."/>
            <person name="Young S.L."/>
            <person name="Kuo A."/>
            <person name="Abedin M."/>
            <person name="Chapman J."/>
            <person name="Fairclough S."/>
            <person name="Hellsten U."/>
            <person name="Isogai Y."/>
            <person name="Letunic I."/>
            <person name="Marr M."/>
            <person name="Pincus D."/>
            <person name="Putnam N."/>
            <person name="Rokas A."/>
            <person name="Wright K.J."/>
            <person name="Zuzow R."/>
            <person name="Dirks W."/>
            <person name="Good M."/>
            <person name="Goodstein D."/>
            <person name="Lemons D."/>
            <person name="Li W."/>
            <person name="Lyons J.B."/>
            <person name="Morris A."/>
            <person name="Nichols S."/>
            <person name="Richter D.J."/>
            <person name="Salamov A."/>
            <person name="Bork P."/>
            <person name="Lim W.A."/>
            <person name="Manning G."/>
            <person name="Miller W.T."/>
            <person name="McGinnis W."/>
            <person name="Shapiro H."/>
            <person name="Tjian R."/>
            <person name="Grigoriev I.V."/>
            <person name="Rokhsar D."/>
        </authorList>
    </citation>
    <scope>NUCLEOTIDE SEQUENCE [LARGE SCALE GENOMIC DNA]</scope>
    <source>
        <strain evidence="8">MX1 / ATCC 50154</strain>
    </source>
</reference>
<dbReference type="NCBIfam" id="TIGR00049">
    <property type="entry name" value="iron-sulfur cluster assembly accessory protein"/>
    <property type="match status" value="1"/>
</dbReference>
<protein>
    <recommendedName>
        <fullName evidence="6">Core domain-containing protein</fullName>
    </recommendedName>
</protein>